<protein>
    <submittedName>
        <fullName evidence="3">AGE family epimerase/isomerase</fullName>
    </submittedName>
</protein>
<keyword evidence="2 3" id="KW-0413">Isomerase</keyword>
<gene>
    <name evidence="3" type="ORF">H5P28_15705</name>
</gene>
<sequence length="405" mass="47055">MQSSSPCINIPTVSADSLPLLLSFWREHLHTHILPFWKQHAIDPDGGLNTCIRDDGKLISRDKWLWSQWRAVWVFSRLYRLHGQDPQWLELAEYIGNFSLRHGWDEDFGGWRLLVDADGREIEGCKSIYVDAFAIYALTEWHLATGKESLLAPLHRTAERVLLRLEQPHEHIPHYPYPIPEGSRVHGIPMMFSYKLGLAAHHLGHQHYAEASQALSDEVWNDYYVPESGFMLERVSASQTPLSPPLGTAVVPGHVIEDMWFQMELSRLFHHEERLDLCCQTIRRHLEAGWDEQHGGIFLAIDAGGHKDIAWSYADYKLWWPHTEALVALLAAYEHTRQDWCLEWYQRVFEYTLNHYPNEQHGEWTQRLDCLGKPSNEIVALPVKDPFHLPRAAMTQIELLERLCN</sequence>
<comment type="caution">
    <text evidence="3">The sequence shown here is derived from an EMBL/GenBank/DDBJ whole genome shotgun (WGS) entry which is preliminary data.</text>
</comment>
<evidence type="ECO:0000313" key="4">
    <source>
        <dbReference type="Proteomes" id="UP000546464"/>
    </source>
</evidence>
<dbReference type="Proteomes" id="UP000546464">
    <property type="component" value="Unassembled WGS sequence"/>
</dbReference>
<dbReference type="InterPro" id="IPR008928">
    <property type="entry name" value="6-hairpin_glycosidase_sf"/>
</dbReference>
<comment type="similarity">
    <text evidence="1">Belongs to the N-acylglucosamine 2-epimerase family.</text>
</comment>
<dbReference type="Gene3D" id="1.50.10.10">
    <property type="match status" value="1"/>
</dbReference>
<reference evidence="3 4" key="1">
    <citation type="submission" date="2020-07" db="EMBL/GenBank/DDBJ databases">
        <authorList>
            <person name="Feng X."/>
        </authorList>
    </citation>
    <scope>NUCLEOTIDE SEQUENCE [LARGE SCALE GENOMIC DNA]</scope>
    <source>
        <strain evidence="3 4">JCM31066</strain>
    </source>
</reference>
<accession>A0A842HH20</accession>
<dbReference type="InterPro" id="IPR012341">
    <property type="entry name" value="6hp_glycosidase-like_sf"/>
</dbReference>
<dbReference type="EMBL" id="JACHVB010000052">
    <property type="protein sequence ID" value="MBC2595712.1"/>
    <property type="molecule type" value="Genomic_DNA"/>
</dbReference>
<dbReference type="Pfam" id="PF07221">
    <property type="entry name" value="GlcNAc_2-epim"/>
    <property type="match status" value="1"/>
</dbReference>
<dbReference type="GO" id="GO:0016853">
    <property type="term" value="F:isomerase activity"/>
    <property type="evidence" value="ECO:0007669"/>
    <property type="project" value="UniProtKB-KW"/>
</dbReference>
<dbReference type="InterPro" id="IPR010819">
    <property type="entry name" value="AGE/CE"/>
</dbReference>
<evidence type="ECO:0000256" key="1">
    <source>
        <dbReference type="ARBA" id="ARBA00008558"/>
    </source>
</evidence>
<evidence type="ECO:0000256" key="2">
    <source>
        <dbReference type="ARBA" id="ARBA00023235"/>
    </source>
</evidence>
<evidence type="ECO:0000313" key="3">
    <source>
        <dbReference type="EMBL" id="MBC2595712.1"/>
    </source>
</evidence>
<name>A0A842HH20_9BACT</name>
<proteinExistence type="inferred from homology"/>
<dbReference type="PANTHER" id="PTHR15108">
    <property type="entry name" value="N-ACYLGLUCOSAMINE-2-EPIMERASE"/>
    <property type="match status" value="1"/>
</dbReference>
<dbReference type="AlphaFoldDB" id="A0A842HH20"/>
<keyword evidence="4" id="KW-1185">Reference proteome</keyword>
<organism evidence="3 4">
    <name type="scientific">Ruficoccus amylovorans</name>
    <dbReference type="NCBI Taxonomy" id="1804625"/>
    <lineage>
        <taxon>Bacteria</taxon>
        <taxon>Pseudomonadati</taxon>
        <taxon>Verrucomicrobiota</taxon>
        <taxon>Opitutia</taxon>
        <taxon>Puniceicoccales</taxon>
        <taxon>Cerasicoccaceae</taxon>
        <taxon>Ruficoccus</taxon>
    </lineage>
</organism>
<dbReference type="GO" id="GO:0005975">
    <property type="term" value="P:carbohydrate metabolic process"/>
    <property type="evidence" value="ECO:0007669"/>
    <property type="project" value="InterPro"/>
</dbReference>
<dbReference type="SUPFAM" id="SSF48208">
    <property type="entry name" value="Six-hairpin glycosidases"/>
    <property type="match status" value="1"/>
</dbReference>
<dbReference type="RefSeq" id="WP_185676649.1">
    <property type="nucleotide sequence ID" value="NZ_JACHVB010000052.1"/>
</dbReference>